<gene>
    <name evidence="1" type="ORF">EVAR_17842_1</name>
</gene>
<dbReference type="Proteomes" id="UP000299102">
    <property type="component" value="Unassembled WGS sequence"/>
</dbReference>
<protein>
    <submittedName>
        <fullName evidence="1">Uncharacterized protein</fullName>
    </submittedName>
</protein>
<dbReference type="AlphaFoldDB" id="A0A4C1TTM7"/>
<comment type="caution">
    <text evidence="1">The sequence shown here is derived from an EMBL/GenBank/DDBJ whole genome shotgun (WGS) entry which is preliminary data.</text>
</comment>
<organism evidence="1 2">
    <name type="scientific">Eumeta variegata</name>
    <name type="common">Bagworm moth</name>
    <name type="synonym">Eumeta japonica</name>
    <dbReference type="NCBI Taxonomy" id="151549"/>
    <lineage>
        <taxon>Eukaryota</taxon>
        <taxon>Metazoa</taxon>
        <taxon>Ecdysozoa</taxon>
        <taxon>Arthropoda</taxon>
        <taxon>Hexapoda</taxon>
        <taxon>Insecta</taxon>
        <taxon>Pterygota</taxon>
        <taxon>Neoptera</taxon>
        <taxon>Endopterygota</taxon>
        <taxon>Lepidoptera</taxon>
        <taxon>Glossata</taxon>
        <taxon>Ditrysia</taxon>
        <taxon>Tineoidea</taxon>
        <taxon>Psychidae</taxon>
        <taxon>Oiketicinae</taxon>
        <taxon>Eumeta</taxon>
    </lineage>
</organism>
<sequence>MLKQLPLLRFVQGVRAPPENADILFFFQRPTVTILGWAEGGASASYKEIIGFSNTKLNAPATYTAKDSSQIS</sequence>
<dbReference type="EMBL" id="BGZK01000086">
    <property type="protein sequence ID" value="GBP17360.1"/>
    <property type="molecule type" value="Genomic_DNA"/>
</dbReference>
<accession>A0A4C1TTM7</accession>
<proteinExistence type="predicted"/>
<evidence type="ECO:0000313" key="1">
    <source>
        <dbReference type="EMBL" id="GBP17360.1"/>
    </source>
</evidence>
<name>A0A4C1TTM7_EUMVA</name>
<evidence type="ECO:0000313" key="2">
    <source>
        <dbReference type="Proteomes" id="UP000299102"/>
    </source>
</evidence>
<keyword evidence="2" id="KW-1185">Reference proteome</keyword>
<reference evidence="1 2" key="1">
    <citation type="journal article" date="2019" name="Commun. Biol.">
        <title>The bagworm genome reveals a unique fibroin gene that provides high tensile strength.</title>
        <authorList>
            <person name="Kono N."/>
            <person name="Nakamura H."/>
            <person name="Ohtoshi R."/>
            <person name="Tomita M."/>
            <person name="Numata K."/>
            <person name="Arakawa K."/>
        </authorList>
    </citation>
    <scope>NUCLEOTIDE SEQUENCE [LARGE SCALE GENOMIC DNA]</scope>
</reference>